<organism evidence="3 4">
    <name type="scientific">Sedimentibacter hydroxybenzoicus DSM 7310</name>
    <dbReference type="NCBI Taxonomy" id="1123245"/>
    <lineage>
        <taxon>Bacteria</taxon>
        <taxon>Bacillati</taxon>
        <taxon>Bacillota</taxon>
        <taxon>Tissierellia</taxon>
        <taxon>Sedimentibacter</taxon>
    </lineage>
</organism>
<proteinExistence type="predicted"/>
<dbReference type="InterPro" id="IPR051691">
    <property type="entry name" value="Metab_Enz_Cyan_OpOx_G3PDH"/>
</dbReference>
<evidence type="ECO:0000259" key="2">
    <source>
        <dbReference type="Pfam" id="PF07992"/>
    </source>
</evidence>
<sequence>MRQAELLIIGGGPAGLCAAISAAKSGAKVLIIERNKYLGGQLVKQTHMFFGSEKQYASTRGIDITEILLNELDKYKENVEILADTTVVGMYEDGIITALYKEDDFFKISAKAVVVATGAFEKSLAFPNNDLPGIYGAGAVQTLMNVHGVKPGNKVLMVGAGNIGLIVSYQLMQAGVEVVAILDAASKIGGYLVHASKIRRMGVPILTSYTVKEAIGKDFIEKAVICQVDDKFQPIEGTEKEFDVDVMCISVGLTPLNELLAMRGCQMKYVPQLSGFVPLRNENYETTIENIFAAGDTTGVEEASAAMVEGYLAGLCAAAKIGYKTDDFDERKNDFVKQLDALRSGPVGKHILSGIEQIVV</sequence>
<dbReference type="PRINTS" id="PR00368">
    <property type="entry name" value="FADPNR"/>
</dbReference>
<dbReference type="GO" id="GO:0016491">
    <property type="term" value="F:oxidoreductase activity"/>
    <property type="evidence" value="ECO:0007669"/>
    <property type="project" value="UniProtKB-KW"/>
</dbReference>
<keyword evidence="4" id="KW-1185">Reference proteome</keyword>
<evidence type="ECO:0000256" key="1">
    <source>
        <dbReference type="ARBA" id="ARBA00023002"/>
    </source>
</evidence>
<dbReference type="SUPFAM" id="SSF51905">
    <property type="entry name" value="FAD/NAD(P)-binding domain"/>
    <property type="match status" value="1"/>
</dbReference>
<dbReference type="Pfam" id="PF07992">
    <property type="entry name" value="Pyr_redox_2"/>
    <property type="match status" value="1"/>
</dbReference>
<dbReference type="RefSeq" id="WP_179239443.1">
    <property type="nucleotide sequence ID" value="NZ_JACBNQ010000027.1"/>
</dbReference>
<evidence type="ECO:0000313" key="3">
    <source>
        <dbReference type="EMBL" id="NYB75724.1"/>
    </source>
</evidence>
<dbReference type="Gene3D" id="3.50.50.60">
    <property type="entry name" value="FAD/NAD(P)-binding domain"/>
    <property type="match status" value="2"/>
</dbReference>
<reference evidence="3" key="1">
    <citation type="submission" date="2020-07" db="EMBL/GenBank/DDBJ databases">
        <title>Genomic analysis of a strain of Sedimentibacter Hydroxybenzoicus DSM7310.</title>
        <authorList>
            <person name="Ma S."/>
        </authorList>
    </citation>
    <scope>NUCLEOTIDE SEQUENCE</scope>
    <source>
        <strain evidence="3">DSM 7310</strain>
    </source>
</reference>
<dbReference type="InterPro" id="IPR036188">
    <property type="entry name" value="FAD/NAD-bd_sf"/>
</dbReference>
<gene>
    <name evidence="3" type="ORF">HZF24_16365</name>
</gene>
<evidence type="ECO:0000313" key="4">
    <source>
        <dbReference type="Proteomes" id="UP000611629"/>
    </source>
</evidence>
<dbReference type="Proteomes" id="UP000611629">
    <property type="component" value="Unassembled WGS sequence"/>
</dbReference>
<comment type="caution">
    <text evidence="3">The sequence shown here is derived from an EMBL/GenBank/DDBJ whole genome shotgun (WGS) entry which is preliminary data.</text>
</comment>
<dbReference type="PANTHER" id="PTHR42949">
    <property type="entry name" value="ANAEROBIC GLYCEROL-3-PHOSPHATE DEHYDROGENASE SUBUNIT B"/>
    <property type="match status" value="1"/>
</dbReference>
<feature type="domain" description="FAD/NAD(P)-binding" evidence="2">
    <location>
        <begin position="6"/>
        <end position="310"/>
    </location>
</feature>
<accession>A0A974BM11</accession>
<dbReference type="EMBL" id="JACBNQ010000027">
    <property type="protein sequence ID" value="NYB75724.1"/>
    <property type="molecule type" value="Genomic_DNA"/>
</dbReference>
<dbReference type="AlphaFoldDB" id="A0A974BM11"/>
<name>A0A974BM11_SEDHY</name>
<dbReference type="PRINTS" id="PR00469">
    <property type="entry name" value="PNDRDTASEII"/>
</dbReference>
<protein>
    <submittedName>
        <fullName evidence="3">FAD-dependent oxidoreductase</fullName>
    </submittedName>
</protein>
<dbReference type="PANTHER" id="PTHR42949:SF3">
    <property type="entry name" value="ANAEROBIC GLYCEROL-3-PHOSPHATE DEHYDROGENASE SUBUNIT B"/>
    <property type="match status" value="1"/>
</dbReference>
<keyword evidence="1" id="KW-0560">Oxidoreductase</keyword>
<dbReference type="InterPro" id="IPR023753">
    <property type="entry name" value="FAD/NAD-binding_dom"/>
</dbReference>